<dbReference type="PROSITE" id="PS50011">
    <property type="entry name" value="PROTEIN_KINASE_DOM"/>
    <property type="match status" value="1"/>
</dbReference>
<dbReference type="InterPro" id="IPR000719">
    <property type="entry name" value="Prot_kinase_dom"/>
</dbReference>
<evidence type="ECO:0000256" key="1">
    <source>
        <dbReference type="ARBA" id="ARBA00022527"/>
    </source>
</evidence>
<reference evidence="7 8" key="1">
    <citation type="journal article" date="2015" name="Sci. Rep.">
        <title>Genome of the facultative scuticociliatosis pathogen Pseudocohnilembus persalinus provides insight into its virulence through horizontal gene transfer.</title>
        <authorList>
            <person name="Xiong J."/>
            <person name="Wang G."/>
            <person name="Cheng J."/>
            <person name="Tian M."/>
            <person name="Pan X."/>
            <person name="Warren A."/>
            <person name="Jiang C."/>
            <person name="Yuan D."/>
            <person name="Miao W."/>
        </authorList>
    </citation>
    <scope>NUCLEOTIDE SEQUENCE [LARGE SCALE GENOMIC DNA]</scope>
    <source>
        <strain evidence="7">36N120E</strain>
    </source>
</reference>
<dbReference type="InterPro" id="IPR011009">
    <property type="entry name" value="Kinase-like_dom_sf"/>
</dbReference>
<dbReference type="OrthoDB" id="343108at2759"/>
<protein>
    <submittedName>
        <fullName evidence="7">Protein kinase-like domain</fullName>
    </submittedName>
</protein>
<evidence type="ECO:0000259" key="6">
    <source>
        <dbReference type="PROSITE" id="PS50011"/>
    </source>
</evidence>
<comment type="caution">
    <text evidence="7">The sequence shown here is derived from an EMBL/GenBank/DDBJ whole genome shotgun (WGS) entry which is preliminary data.</text>
</comment>
<evidence type="ECO:0000313" key="7">
    <source>
        <dbReference type="EMBL" id="KRX03003.1"/>
    </source>
</evidence>
<keyword evidence="8" id="KW-1185">Reference proteome</keyword>
<organism evidence="7 8">
    <name type="scientific">Pseudocohnilembus persalinus</name>
    <name type="common">Ciliate</name>
    <dbReference type="NCBI Taxonomy" id="266149"/>
    <lineage>
        <taxon>Eukaryota</taxon>
        <taxon>Sar</taxon>
        <taxon>Alveolata</taxon>
        <taxon>Ciliophora</taxon>
        <taxon>Intramacronucleata</taxon>
        <taxon>Oligohymenophorea</taxon>
        <taxon>Scuticociliatia</taxon>
        <taxon>Philasterida</taxon>
        <taxon>Pseudocohnilembidae</taxon>
        <taxon>Pseudocohnilembus</taxon>
    </lineage>
</organism>
<dbReference type="SUPFAM" id="SSF56112">
    <property type="entry name" value="Protein kinase-like (PK-like)"/>
    <property type="match status" value="1"/>
</dbReference>
<gene>
    <name evidence="7" type="ORF">PPERSA_04798</name>
</gene>
<dbReference type="AlphaFoldDB" id="A0A0V0QL49"/>
<keyword evidence="1" id="KW-0723">Serine/threonine-protein kinase</keyword>
<evidence type="ECO:0000313" key="8">
    <source>
        <dbReference type="Proteomes" id="UP000054937"/>
    </source>
</evidence>
<keyword evidence="4 7" id="KW-0418">Kinase</keyword>
<dbReference type="GO" id="GO:0004674">
    <property type="term" value="F:protein serine/threonine kinase activity"/>
    <property type="evidence" value="ECO:0007669"/>
    <property type="project" value="UniProtKB-KW"/>
</dbReference>
<keyword evidence="5" id="KW-0067">ATP-binding</keyword>
<dbReference type="InParanoid" id="A0A0V0QL49"/>
<dbReference type="OMA" id="TETAKHC"/>
<dbReference type="EMBL" id="LDAU01000146">
    <property type="protein sequence ID" value="KRX03003.1"/>
    <property type="molecule type" value="Genomic_DNA"/>
</dbReference>
<dbReference type="SMART" id="SM00220">
    <property type="entry name" value="S_TKc"/>
    <property type="match status" value="1"/>
</dbReference>
<name>A0A0V0QL49_PSEPJ</name>
<keyword evidence="3" id="KW-0547">Nucleotide-binding</keyword>
<keyword evidence="2" id="KW-0808">Transferase</keyword>
<evidence type="ECO:0000256" key="2">
    <source>
        <dbReference type="ARBA" id="ARBA00022679"/>
    </source>
</evidence>
<accession>A0A0V0QL49</accession>
<dbReference type="Pfam" id="PF00069">
    <property type="entry name" value="Pkinase"/>
    <property type="match status" value="1"/>
</dbReference>
<dbReference type="PANTHER" id="PTHR24350">
    <property type="entry name" value="SERINE/THREONINE-PROTEIN KINASE IAL-RELATED"/>
    <property type="match status" value="1"/>
</dbReference>
<evidence type="ECO:0000256" key="3">
    <source>
        <dbReference type="ARBA" id="ARBA00022741"/>
    </source>
</evidence>
<proteinExistence type="predicted"/>
<feature type="domain" description="Protein kinase" evidence="6">
    <location>
        <begin position="1"/>
        <end position="115"/>
    </location>
</feature>
<dbReference type="InterPro" id="IPR030616">
    <property type="entry name" value="Aur-like"/>
</dbReference>
<dbReference type="Gene3D" id="1.10.510.10">
    <property type="entry name" value="Transferase(Phosphotransferase) domain 1"/>
    <property type="match status" value="1"/>
</dbReference>
<evidence type="ECO:0000256" key="4">
    <source>
        <dbReference type="ARBA" id="ARBA00022777"/>
    </source>
</evidence>
<dbReference type="GO" id="GO:0005524">
    <property type="term" value="F:ATP binding"/>
    <property type="evidence" value="ECO:0007669"/>
    <property type="project" value="UniProtKB-KW"/>
</dbReference>
<sequence>MEYAQKGNLYQYLHNPQNKLPENQEMVNKQIYDNQIDMWCLGVLTYELLYKKSPFQVYQDGKREFSDQNIKNVQFNFDDKINLISQNAKDFISQLLVKNPENRLTTQDIITHKFIINNMGYPTPNKSTMLIEN</sequence>
<evidence type="ECO:0000256" key="5">
    <source>
        <dbReference type="ARBA" id="ARBA00022840"/>
    </source>
</evidence>
<dbReference type="Proteomes" id="UP000054937">
    <property type="component" value="Unassembled WGS sequence"/>
</dbReference>